<sequence length="120" mass="13726">MHCSSFPFPASLPYQSSLNSSIVSGPTIPIAHLRITARHFTVGREENQSPRWMVSPHKILGETEKSKTMIDRAALLESTMKDPSRRRRPQDQRDRVKPSTSPKFLDISCTETQTWFTGRR</sequence>
<accession>A0AAE0ZIP8</accession>
<organism evidence="2 3">
    <name type="scientific">Elysia crispata</name>
    <name type="common">lettuce slug</name>
    <dbReference type="NCBI Taxonomy" id="231223"/>
    <lineage>
        <taxon>Eukaryota</taxon>
        <taxon>Metazoa</taxon>
        <taxon>Spiralia</taxon>
        <taxon>Lophotrochozoa</taxon>
        <taxon>Mollusca</taxon>
        <taxon>Gastropoda</taxon>
        <taxon>Heterobranchia</taxon>
        <taxon>Euthyneura</taxon>
        <taxon>Panpulmonata</taxon>
        <taxon>Sacoglossa</taxon>
        <taxon>Placobranchoidea</taxon>
        <taxon>Plakobranchidae</taxon>
        <taxon>Elysia</taxon>
    </lineage>
</organism>
<dbReference type="AlphaFoldDB" id="A0AAE0ZIP8"/>
<feature type="compositionally biased region" description="Basic and acidic residues" evidence="1">
    <location>
        <begin position="79"/>
        <end position="97"/>
    </location>
</feature>
<evidence type="ECO:0000313" key="3">
    <source>
        <dbReference type="Proteomes" id="UP001283361"/>
    </source>
</evidence>
<dbReference type="Proteomes" id="UP001283361">
    <property type="component" value="Unassembled WGS sequence"/>
</dbReference>
<keyword evidence="3" id="KW-1185">Reference proteome</keyword>
<evidence type="ECO:0000313" key="2">
    <source>
        <dbReference type="EMBL" id="KAK3769481.1"/>
    </source>
</evidence>
<protein>
    <submittedName>
        <fullName evidence="2">Uncharacterized protein</fullName>
    </submittedName>
</protein>
<reference evidence="2" key="1">
    <citation type="journal article" date="2023" name="G3 (Bethesda)">
        <title>A reference genome for the long-term kleptoplast-retaining sea slug Elysia crispata morphotype clarki.</title>
        <authorList>
            <person name="Eastman K.E."/>
            <person name="Pendleton A.L."/>
            <person name="Shaikh M.A."/>
            <person name="Suttiyut T."/>
            <person name="Ogas R."/>
            <person name="Tomko P."/>
            <person name="Gavelis G."/>
            <person name="Widhalm J.R."/>
            <person name="Wisecaver J.H."/>
        </authorList>
    </citation>
    <scope>NUCLEOTIDE SEQUENCE</scope>
    <source>
        <strain evidence="2">ECLA1</strain>
    </source>
</reference>
<name>A0AAE0ZIP8_9GAST</name>
<feature type="region of interest" description="Disordered" evidence="1">
    <location>
        <begin position="75"/>
        <end position="103"/>
    </location>
</feature>
<dbReference type="EMBL" id="JAWDGP010003917">
    <property type="protein sequence ID" value="KAK3769481.1"/>
    <property type="molecule type" value="Genomic_DNA"/>
</dbReference>
<evidence type="ECO:0000256" key="1">
    <source>
        <dbReference type="SAM" id="MobiDB-lite"/>
    </source>
</evidence>
<gene>
    <name evidence="2" type="ORF">RRG08_027051</name>
</gene>
<comment type="caution">
    <text evidence="2">The sequence shown here is derived from an EMBL/GenBank/DDBJ whole genome shotgun (WGS) entry which is preliminary data.</text>
</comment>
<proteinExistence type="predicted"/>